<evidence type="ECO:0000313" key="1">
    <source>
        <dbReference type="EMBL" id="PRQ36488.1"/>
    </source>
</evidence>
<protein>
    <submittedName>
        <fullName evidence="1">Uncharacterized protein</fullName>
    </submittedName>
</protein>
<sequence>MLQCPYFIFQGLGEWDGRGWQLVSMSHCRSLLDLYRHGDDVKEKKARPFNLSCSRQETQNIRQRVCGCGRQCY</sequence>
<proteinExistence type="predicted"/>
<organism evidence="1 2">
    <name type="scientific">Rosa chinensis</name>
    <name type="common">China rose</name>
    <dbReference type="NCBI Taxonomy" id="74649"/>
    <lineage>
        <taxon>Eukaryota</taxon>
        <taxon>Viridiplantae</taxon>
        <taxon>Streptophyta</taxon>
        <taxon>Embryophyta</taxon>
        <taxon>Tracheophyta</taxon>
        <taxon>Spermatophyta</taxon>
        <taxon>Magnoliopsida</taxon>
        <taxon>eudicotyledons</taxon>
        <taxon>Gunneridae</taxon>
        <taxon>Pentapetalae</taxon>
        <taxon>rosids</taxon>
        <taxon>fabids</taxon>
        <taxon>Rosales</taxon>
        <taxon>Rosaceae</taxon>
        <taxon>Rosoideae</taxon>
        <taxon>Rosoideae incertae sedis</taxon>
        <taxon>Rosa</taxon>
    </lineage>
</organism>
<comment type="caution">
    <text evidence="1">The sequence shown here is derived from an EMBL/GenBank/DDBJ whole genome shotgun (WGS) entry which is preliminary data.</text>
</comment>
<name>A0A2P6QQQ9_ROSCH</name>
<reference evidence="1 2" key="1">
    <citation type="journal article" date="2018" name="Nat. Genet.">
        <title>The Rosa genome provides new insights in the design of modern roses.</title>
        <authorList>
            <person name="Bendahmane M."/>
        </authorList>
    </citation>
    <scope>NUCLEOTIDE SEQUENCE [LARGE SCALE GENOMIC DNA]</scope>
    <source>
        <strain evidence="2">cv. Old Blush</strain>
    </source>
</reference>
<dbReference type="Proteomes" id="UP000238479">
    <property type="component" value="Chromosome 4"/>
</dbReference>
<dbReference type="Gramene" id="PRQ36488">
    <property type="protein sequence ID" value="PRQ36488"/>
    <property type="gene ID" value="RchiOBHm_Chr4g0392101"/>
</dbReference>
<evidence type="ECO:0000313" key="2">
    <source>
        <dbReference type="Proteomes" id="UP000238479"/>
    </source>
</evidence>
<dbReference type="AlphaFoldDB" id="A0A2P6QQQ9"/>
<accession>A0A2P6QQQ9</accession>
<dbReference type="EMBL" id="PDCK01000042">
    <property type="protein sequence ID" value="PRQ36488.1"/>
    <property type="molecule type" value="Genomic_DNA"/>
</dbReference>
<keyword evidence="2" id="KW-1185">Reference proteome</keyword>
<gene>
    <name evidence="1" type="ORF">RchiOBHm_Chr4g0392101</name>
</gene>